<evidence type="ECO:0000259" key="3">
    <source>
        <dbReference type="PROSITE" id="PS51371"/>
    </source>
</evidence>
<reference evidence="4 5" key="1">
    <citation type="submission" date="2020-08" db="EMBL/GenBank/DDBJ databases">
        <title>Genomic Encyclopedia of Type Strains, Phase IV (KMG-IV): sequencing the most valuable type-strain genomes for metagenomic binning, comparative biology and taxonomic classification.</title>
        <authorList>
            <person name="Goeker M."/>
        </authorList>
    </citation>
    <scope>NUCLEOTIDE SEQUENCE [LARGE SCALE GENOMIC DNA]</scope>
    <source>
        <strain evidence="4 5">DSM 28570</strain>
    </source>
</reference>
<evidence type="ECO:0000256" key="2">
    <source>
        <dbReference type="PROSITE-ProRule" id="PRU00703"/>
    </source>
</evidence>
<evidence type="ECO:0000256" key="1">
    <source>
        <dbReference type="ARBA" id="ARBA00023122"/>
    </source>
</evidence>
<dbReference type="InterPro" id="IPR046342">
    <property type="entry name" value="CBS_dom_sf"/>
</dbReference>
<dbReference type="RefSeq" id="WP_183347702.1">
    <property type="nucleotide sequence ID" value="NZ_JACHEO010000001.1"/>
</dbReference>
<dbReference type="InterPro" id="IPR051257">
    <property type="entry name" value="Diverse_CBS-Domain"/>
</dbReference>
<proteinExistence type="predicted"/>
<evidence type="ECO:0000313" key="5">
    <source>
        <dbReference type="Proteomes" id="UP000539642"/>
    </source>
</evidence>
<sequence length="136" mass="15116">MADSSDRIVRGKDVMSTNIIFIDGMATAREAAAAMREKRVHSLLVTKRHADDAWGIVSVQDIINGVLIPGKRAEEVNVYEIMTKPIMSVPADMDIRYIARLLHRVGMRRAPVEENGQLIGMVTLSALVLDNDLFLK</sequence>
<dbReference type="Gene3D" id="3.10.580.10">
    <property type="entry name" value="CBS-domain"/>
    <property type="match status" value="1"/>
</dbReference>
<name>A0A840UYY7_9BACT</name>
<dbReference type="EMBL" id="JACHEO010000001">
    <property type="protein sequence ID" value="MBB5346659.1"/>
    <property type="molecule type" value="Genomic_DNA"/>
</dbReference>
<dbReference type="PANTHER" id="PTHR43080:SF2">
    <property type="entry name" value="CBS DOMAIN-CONTAINING PROTEIN"/>
    <property type="match status" value="1"/>
</dbReference>
<feature type="domain" description="CBS" evidence="3">
    <location>
        <begin position="15"/>
        <end position="74"/>
    </location>
</feature>
<dbReference type="AlphaFoldDB" id="A0A840UYY7"/>
<dbReference type="Pfam" id="PF00571">
    <property type="entry name" value="CBS"/>
    <property type="match status" value="2"/>
</dbReference>
<organism evidence="4 5">
    <name type="scientific">Desulfoprunum benzoelyticum</name>
    <dbReference type="NCBI Taxonomy" id="1506996"/>
    <lineage>
        <taxon>Bacteria</taxon>
        <taxon>Pseudomonadati</taxon>
        <taxon>Thermodesulfobacteriota</taxon>
        <taxon>Desulfobulbia</taxon>
        <taxon>Desulfobulbales</taxon>
        <taxon>Desulfobulbaceae</taxon>
        <taxon>Desulfoprunum</taxon>
    </lineage>
</organism>
<protein>
    <submittedName>
        <fullName evidence="4">CBS domain-containing protein</fullName>
    </submittedName>
</protein>
<keyword evidence="1 2" id="KW-0129">CBS domain</keyword>
<accession>A0A840UYY7</accession>
<dbReference type="SUPFAM" id="SSF54631">
    <property type="entry name" value="CBS-domain pair"/>
    <property type="match status" value="1"/>
</dbReference>
<feature type="domain" description="CBS" evidence="3">
    <location>
        <begin position="82"/>
        <end position="136"/>
    </location>
</feature>
<keyword evidence="5" id="KW-1185">Reference proteome</keyword>
<gene>
    <name evidence="4" type="ORF">HNQ81_000366</name>
</gene>
<comment type="caution">
    <text evidence="4">The sequence shown here is derived from an EMBL/GenBank/DDBJ whole genome shotgun (WGS) entry which is preliminary data.</text>
</comment>
<dbReference type="SMART" id="SM00116">
    <property type="entry name" value="CBS"/>
    <property type="match status" value="2"/>
</dbReference>
<dbReference type="PANTHER" id="PTHR43080">
    <property type="entry name" value="CBS DOMAIN-CONTAINING PROTEIN CBSX3, MITOCHONDRIAL"/>
    <property type="match status" value="1"/>
</dbReference>
<dbReference type="InterPro" id="IPR000644">
    <property type="entry name" value="CBS_dom"/>
</dbReference>
<dbReference type="Proteomes" id="UP000539642">
    <property type="component" value="Unassembled WGS sequence"/>
</dbReference>
<dbReference type="PROSITE" id="PS51371">
    <property type="entry name" value="CBS"/>
    <property type="match status" value="2"/>
</dbReference>
<evidence type="ECO:0000313" key="4">
    <source>
        <dbReference type="EMBL" id="MBB5346659.1"/>
    </source>
</evidence>